<reference evidence="2 3" key="1">
    <citation type="submission" date="2024-01" db="EMBL/GenBank/DDBJ databases">
        <title>Genome assemblies of Stephania.</title>
        <authorList>
            <person name="Yang L."/>
        </authorList>
    </citation>
    <scope>NUCLEOTIDE SEQUENCE [LARGE SCALE GENOMIC DNA]</scope>
    <source>
        <strain evidence="2">JXDWG</strain>
        <tissue evidence="2">Leaf</tissue>
    </source>
</reference>
<organism evidence="2 3">
    <name type="scientific">Stephania cephalantha</name>
    <dbReference type="NCBI Taxonomy" id="152367"/>
    <lineage>
        <taxon>Eukaryota</taxon>
        <taxon>Viridiplantae</taxon>
        <taxon>Streptophyta</taxon>
        <taxon>Embryophyta</taxon>
        <taxon>Tracheophyta</taxon>
        <taxon>Spermatophyta</taxon>
        <taxon>Magnoliopsida</taxon>
        <taxon>Ranunculales</taxon>
        <taxon>Menispermaceae</taxon>
        <taxon>Menispermoideae</taxon>
        <taxon>Cissampelideae</taxon>
        <taxon>Stephania</taxon>
    </lineage>
</organism>
<protein>
    <submittedName>
        <fullName evidence="2">Uncharacterized protein</fullName>
    </submittedName>
</protein>
<feature type="region of interest" description="Disordered" evidence="1">
    <location>
        <begin position="1"/>
        <end position="59"/>
    </location>
</feature>
<evidence type="ECO:0000256" key="1">
    <source>
        <dbReference type="SAM" id="MobiDB-lite"/>
    </source>
</evidence>
<gene>
    <name evidence="2" type="ORF">Scep_028456</name>
</gene>
<accession>A0AAP0E9Z4</accession>
<sequence length="117" mass="13134">MEGLSHLGVHCTTARTSSDDADGEDLVAATRGRFSTARASSESDDERDGEHDHWRHHENSTLSTKAVTMVKRGVDDGAEIIRCRDFRVWERKDGIERECETSPFLLNVTISILVFTE</sequence>
<evidence type="ECO:0000313" key="2">
    <source>
        <dbReference type="EMBL" id="KAK9089374.1"/>
    </source>
</evidence>
<comment type="caution">
    <text evidence="2">The sequence shown here is derived from an EMBL/GenBank/DDBJ whole genome shotgun (WGS) entry which is preliminary data.</text>
</comment>
<evidence type="ECO:0000313" key="3">
    <source>
        <dbReference type="Proteomes" id="UP001419268"/>
    </source>
</evidence>
<dbReference type="AlphaFoldDB" id="A0AAP0E9Z4"/>
<keyword evidence="3" id="KW-1185">Reference proteome</keyword>
<proteinExistence type="predicted"/>
<dbReference type="EMBL" id="JBBNAG010000012">
    <property type="protein sequence ID" value="KAK9089374.1"/>
    <property type="molecule type" value="Genomic_DNA"/>
</dbReference>
<feature type="compositionally biased region" description="Basic and acidic residues" evidence="1">
    <location>
        <begin position="48"/>
        <end position="59"/>
    </location>
</feature>
<name>A0AAP0E9Z4_9MAGN</name>
<dbReference type="Proteomes" id="UP001419268">
    <property type="component" value="Unassembled WGS sequence"/>
</dbReference>